<name>A0A813FPM6_POLGL</name>
<dbReference type="AlphaFoldDB" id="A0A813FPM6"/>
<feature type="non-terminal residue" evidence="5">
    <location>
        <position position="1"/>
    </location>
</feature>
<gene>
    <name evidence="5" type="ORF">PGLA1383_LOCUS33403</name>
</gene>
<evidence type="ECO:0000256" key="1">
    <source>
        <dbReference type="ARBA" id="ARBA00022603"/>
    </source>
</evidence>
<dbReference type="OrthoDB" id="409567at2759"/>
<reference evidence="5" key="1">
    <citation type="submission" date="2021-02" db="EMBL/GenBank/DDBJ databases">
        <authorList>
            <person name="Dougan E. K."/>
            <person name="Rhodes N."/>
            <person name="Thang M."/>
            <person name="Chan C."/>
        </authorList>
    </citation>
    <scope>NUCLEOTIDE SEQUENCE</scope>
</reference>
<dbReference type="InterPro" id="IPR001077">
    <property type="entry name" value="COMT_C"/>
</dbReference>
<evidence type="ECO:0000256" key="3">
    <source>
        <dbReference type="ARBA" id="ARBA00022691"/>
    </source>
</evidence>
<dbReference type="InterPro" id="IPR029063">
    <property type="entry name" value="SAM-dependent_MTases_sf"/>
</dbReference>
<keyword evidence="1" id="KW-0489">Methyltransferase</keyword>
<evidence type="ECO:0000259" key="4">
    <source>
        <dbReference type="Pfam" id="PF00891"/>
    </source>
</evidence>
<dbReference type="EMBL" id="CAJNNV010025688">
    <property type="protein sequence ID" value="CAE8615692.1"/>
    <property type="molecule type" value="Genomic_DNA"/>
</dbReference>
<comment type="caution">
    <text evidence="5">The sequence shown here is derived from an EMBL/GenBank/DDBJ whole genome shotgun (WGS) entry which is preliminary data.</text>
</comment>
<dbReference type="Proteomes" id="UP000654075">
    <property type="component" value="Unassembled WGS sequence"/>
</dbReference>
<feature type="non-terminal residue" evidence="5">
    <location>
        <position position="135"/>
    </location>
</feature>
<dbReference type="Pfam" id="PF00891">
    <property type="entry name" value="Methyltransf_2"/>
    <property type="match status" value="1"/>
</dbReference>
<dbReference type="GO" id="GO:0032259">
    <property type="term" value="P:methylation"/>
    <property type="evidence" value="ECO:0007669"/>
    <property type="project" value="UniProtKB-KW"/>
</dbReference>
<feature type="domain" description="O-methyltransferase C-terminal" evidence="4">
    <location>
        <begin position="5"/>
        <end position="99"/>
    </location>
</feature>
<evidence type="ECO:0000313" key="6">
    <source>
        <dbReference type="Proteomes" id="UP000654075"/>
    </source>
</evidence>
<organism evidence="5 6">
    <name type="scientific">Polarella glacialis</name>
    <name type="common">Dinoflagellate</name>
    <dbReference type="NCBI Taxonomy" id="89957"/>
    <lineage>
        <taxon>Eukaryota</taxon>
        <taxon>Sar</taxon>
        <taxon>Alveolata</taxon>
        <taxon>Dinophyceae</taxon>
        <taxon>Suessiales</taxon>
        <taxon>Suessiaceae</taxon>
        <taxon>Polarella</taxon>
    </lineage>
</organism>
<keyword evidence="2" id="KW-0808">Transferase</keyword>
<proteinExistence type="predicted"/>
<evidence type="ECO:0000313" key="5">
    <source>
        <dbReference type="EMBL" id="CAE8615692.1"/>
    </source>
</evidence>
<dbReference type="CDD" id="cd02440">
    <property type="entry name" value="AdoMet_MTases"/>
    <property type="match status" value="1"/>
</dbReference>
<accession>A0A813FPM6</accession>
<keyword evidence="6" id="KW-1185">Reference proteome</keyword>
<keyword evidence="3" id="KW-0949">S-adenosyl-L-methionine</keyword>
<evidence type="ECO:0000256" key="2">
    <source>
        <dbReference type="ARBA" id="ARBA00022679"/>
    </source>
</evidence>
<protein>
    <recommendedName>
        <fullName evidence="4">O-methyltransferase C-terminal domain-containing protein</fullName>
    </recommendedName>
</protein>
<dbReference type="GO" id="GO:0008171">
    <property type="term" value="F:O-methyltransferase activity"/>
    <property type="evidence" value="ECO:0007669"/>
    <property type="project" value="InterPro"/>
</dbReference>
<dbReference type="SUPFAM" id="SSF53335">
    <property type="entry name" value="S-adenosyl-L-methionine-dependent methyltransferases"/>
    <property type="match status" value="1"/>
</dbReference>
<dbReference type="InterPro" id="IPR016461">
    <property type="entry name" value="COMT-like"/>
</dbReference>
<sequence length="135" mass="14677">SWFSDPETAKTYTTAQHNGSMATAKYLVRKKLQLGGIGDMLDVGGGSGAFSYVFTEATPGLKSTVLELPEVCRTGEGIKETMSKDVQERVKFLELDATSPDWPVNESAFDVVLMSYISGSVPESVILPLYQNAFK</sequence>
<dbReference type="Gene3D" id="3.40.50.150">
    <property type="entry name" value="Vaccinia Virus protein VP39"/>
    <property type="match status" value="1"/>
</dbReference>
<dbReference type="PROSITE" id="PS51683">
    <property type="entry name" value="SAM_OMT_II"/>
    <property type="match status" value="1"/>
</dbReference>